<dbReference type="PANTHER" id="PTHR34475:SF1">
    <property type="entry name" value="CYTOSKELETON PROTEIN RODZ"/>
    <property type="match status" value="1"/>
</dbReference>
<gene>
    <name evidence="4" type="ORF">JYB88_12220</name>
</gene>
<keyword evidence="2" id="KW-0472">Membrane</keyword>
<evidence type="ECO:0000313" key="5">
    <source>
        <dbReference type="Proteomes" id="UP000663281"/>
    </source>
</evidence>
<name>A0A974XII0_9GAMM</name>
<proteinExistence type="predicted"/>
<evidence type="ECO:0000256" key="2">
    <source>
        <dbReference type="SAM" id="Phobius"/>
    </source>
</evidence>
<dbReference type="InterPro" id="IPR010982">
    <property type="entry name" value="Lambda_DNA-bd_dom_sf"/>
</dbReference>
<dbReference type="Pfam" id="PF13413">
    <property type="entry name" value="HTH_25"/>
    <property type="match status" value="1"/>
</dbReference>
<keyword evidence="5" id="KW-1185">Reference proteome</keyword>
<dbReference type="AlphaFoldDB" id="A0A974XII0"/>
<dbReference type="InterPro" id="IPR001387">
    <property type="entry name" value="Cro/C1-type_HTH"/>
</dbReference>
<dbReference type="GO" id="GO:0003677">
    <property type="term" value="F:DNA binding"/>
    <property type="evidence" value="ECO:0007669"/>
    <property type="project" value="InterPro"/>
</dbReference>
<accession>A0A974XII0</accession>
<feature type="compositionally biased region" description="Low complexity" evidence="1">
    <location>
        <begin position="219"/>
        <end position="230"/>
    </location>
</feature>
<keyword evidence="2" id="KW-0812">Transmembrane</keyword>
<dbReference type="SUPFAM" id="SSF47413">
    <property type="entry name" value="lambda repressor-like DNA-binding domains"/>
    <property type="match status" value="1"/>
</dbReference>
<feature type="transmembrane region" description="Helical" evidence="2">
    <location>
        <begin position="117"/>
        <end position="137"/>
    </location>
</feature>
<dbReference type="Proteomes" id="UP000663281">
    <property type="component" value="Chromosome"/>
</dbReference>
<dbReference type="InterPro" id="IPR025194">
    <property type="entry name" value="RodZ-like_C"/>
</dbReference>
<feature type="region of interest" description="Disordered" evidence="1">
    <location>
        <begin position="160"/>
        <end position="230"/>
    </location>
</feature>
<dbReference type="PANTHER" id="PTHR34475">
    <property type="match status" value="1"/>
</dbReference>
<dbReference type="RefSeq" id="WP_207324296.1">
    <property type="nucleotide sequence ID" value="NZ_CP071504.1"/>
</dbReference>
<feature type="domain" description="Cytoskeleton protein RodZ-like C-terminal" evidence="3">
    <location>
        <begin position="260"/>
        <end position="330"/>
    </location>
</feature>
<evidence type="ECO:0000259" key="3">
    <source>
        <dbReference type="Pfam" id="PF13464"/>
    </source>
</evidence>
<feature type="compositionally biased region" description="Polar residues" evidence="1">
    <location>
        <begin position="172"/>
        <end position="192"/>
    </location>
</feature>
<reference evidence="4 5" key="1">
    <citation type="submission" date="2021-03" db="EMBL/GenBank/DDBJ databases">
        <title>Novel species identification of genus Shewanella.</title>
        <authorList>
            <person name="Liu G."/>
            <person name="Zhang Q."/>
        </authorList>
    </citation>
    <scope>NUCLEOTIDE SEQUENCE [LARGE SCALE GENOMIC DNA]</scope>
    <source>
        <strain evidence="4 5">FJAT-53726</strain>
    </source>
</reference>
<keyword evidence="2" id="KW-1133">Transmembrane helix</keyword>
<evidence type="ECO:0000313" key="4">
    <source>
        <dbReference type="EMBL" id="QSX29016.1"/>
    </source>
</evidence>
<dbReference type="KEGG" id="scyp:JYB88_12220"/>
<organism evidence="4 5">
    <name type="scientific">Shewanella cyperi</name>
    <dbReference type="NCBI Taxonomy" id="2814292"/>
    <lineage>
        <taxon>Bacteria</taxon>
        <taxon>Pseudomonadati</taxon>
        <taxon>Pseudomonadota</taxon>
        <taxon>Gammaproteobacteria</taxon>
        <taxon>Alteromonadales</taxon>
        <taxon>Shewanellaceae</taxon>
        <taxon>Shewanella</taxon>
    </lineage>
</organism>
<dbReference type="EMBL" id="CP071504">
    <property type="protein sequence ID" value="QSX29016.1"/>
    <property type="molecule type" value="Genomic_DNA"/>
</dbReference>
<dbReference type="InterPro" id="IPR050400">
    <property type="entry name" value="Bact_Cytoskel_RodZ"/>
</dbReference>
<sequence length="335" mass="36319">MNDEEKQLHTDEQQIETRPSLGAILQAAREARGQSVADVATALHLRPSIVSDIEADDFSNIASSTYVRGYVKNYARLVEADRALIDACLEQQVPTPGAPLMQSFSRKTTRQARDSRLTLVTYLIVIVLLALLVLWWVQKATLFTGVDFSKPTVEEVEALREQARMPQPEVISPQTDLEQTDLEQTGQEQSGSVLMGSEQPGGEQGAQAVDQQSAADMLAAETTAGSASTSMEVLDETQPEPPLQDTQISATAQGVDRISFTLNADCWIQVTDANGKVLLSDVKKPGQAVLVEGQGPFKLILGAPQAVSLEYNGAHVSLEQYPKNRVARFSLPMAG</sequence>
<dbReference type="Gene3D" id="1.10.260.40">
    <property type="entry name" value="lambda repressor-like DNA-binding domains"/>
    <property type="match status" value="1"/>
</dbReference>
<protein>
    <submittedName>
        <fullName evidence="4">DUF4115 domain-containing protein</fullName>
    </submittedName>
</protein>
<dbReference type="Pfam" id="PF13464">
    <property type="entry name" value="RodZ_C"/>
    <property type="match status" value="1"/>
</dbReference>
<evidence type="ECO:0000256" key="1">
    <source>
        <dbReference type="SAM" id="MobiDB-lite"/>
    </source>
</evidence>
<dbReference type="CDD" id="cd00093">
    <property type="entry name" value="HTH_XRE"/>
    <property type="match status" value="1"/>
</dbReference>